<proteinExistence type="predicted"/>
<organism evidence="1 2">
    <name type="scientific">Monosporascus cannonballus</name>
    <dbReference type="NCBI Taxonomy" id="155416"/>
    <lineage>
        <taxon>Eukaryota</taxon>
        <taxon>Fungi</taxon>
        <taxon>Dikarya</taxon>
        <taxon>Ascomycota</taxon>
        <taxon>Pezizomycotina</taxon>
        <taxon>Sordariomycetes</taxon>
        <taxon>Xylariomycetidae</taxon>
        <taxon>Xylariales</taxon>
        <taxon>Xylariales incertae sedis</taxon>
        <taxon>Monosporascus</taxon>
    </lineage>
</organism>
<dbReference type="EMBL" id="QJNS01000174">
    <property type="protein sequence ID" value="RYO83992.1"/>
    <property type="molecule type" value="Genomic_DNA"/>
</dbReference>
<evidence type="ECO:0000313" key="1">
    <source>
        <dbReference type="EMBL" id="RYO83992.1"/>
    </source>
</evidence>
<reference evidence="1 2" key="1">
    <citation type="submission" date="2018-06" db="EMBL/GenBank/DDBJ databases">
        <title>Complete Genomes of Monosporascus.</title>
        <authorList>
            <person name="Robinson A.J."/>
            <person name="Natvig D.O."/>
        </authorList>
    </citation>
    <scope>NUCLEOTIDE SEQUENCE [LARGE SCALE GENOMIC DNA]</scope>
    <source>
        <strain evidence="1 2">CBS 609.92</strain>
    </source>
</reference>
<name>A0ABY0H3N4_9PEZI</name>
<sequence length="67" mass="7441">MADDHQVPDAPRATEYALYVHARGMADGRDTIMDDGGAHADEEQYILEHEDEVERTGVKDRLEAVSA</sequence>
<dbReference type="Proteomes" id="UP000294003">
    <property type="component" value="Unassembled WGS sequence"/>
</dbReference>
<evidence type="ECO:0000313" key="2">
    <source>
        <dbReference type="Proteomes" id="UP000294003"/>
    </source>
</evidence>
<gene>
    <name evidence="1" type="ORF">DL762_005862</name>
</gene>
<protein>
    <submittedName>
        <fullName evidence="1">Uncharacterized protein</fullName>
    </submittedName>
</protein>
<comment type="caution">
    <text evidence="1">The sequence shown here is derived from an EMBL/GenBank/DDBJ whole genome shotgun (WGS) entry which is preliminary data.</text>
</comment>
<accession>A0ABY0H3N4</accession>
<keyword evidence="2" id="KW-1185">Reference proteome</keyword>